<proteinExistence type="predicted"/>
<gene>
    <name evidence="2" type="ORF">KGA66_07765</name>
</gene>
<dbReference type="RefSeq" id="WP_211466137.1">
    <property type="nucleotide sequence ID" value="NZ_JAGSXH010000017.1"/>
</dbReference>
<dbReference type="Pfam" id="PF06182">
    <property type="entry name" value="ABC2_membrane_6"/>
    <property type="match status" value="1"/>
</dbReference>
<keyword evidence="1" id="KW-0812">Transmembrane</keyword>
<feature type="transmembrane region" description="Helical" evidence="1">
    <location>
        <begin position="139"/>
        <end position="160"/>
    </location>
</feature>
<evidence type="ECO:0000313" key="3">
    <source>
        <dbReference type="Proteomes" id="UP000677913"/>
    </source>
</evidence>
<dbReference type="AlphaFoldDB" id="A0A8J8BBY0"/>
<sequence length="284" mass="30632">MADADTDLRPRGAPATRPLPSPVAYLLLTRMWSRAAWQYRTSLLLTGTAQMLVTSLDLAALLVLYSQVTTLAGFTLPQTLYLYGTTRLAFALSDVVASGVETLSDAIRLGTFDVMLIRPVGTLAQVLSDQFTPKRLGKLVPSSATLVWAIYALPITWTPLKGAVCAGTVLCGTVIYCALWVITGSISFVATDARETANVITYGGELVTEFPFAIYQRSLALILTFAIPLAFITWQPSLYVLGRSDPFGLPAFLHFAAPAVAALLCALAAFVWRAAVRRYRSTGS</sequence>
<keyword evidence="1" id="KW-1133">Transmembrane helix</keyword>
<keyword evidence="3" id="KW-1185">Reference proteome</keyword>
<feature type="transmembrane region" description="Helical" evidence="1">
    <location>
        <begin position="212"/>
        <end position="232"/>
    </location>
</feature>
<keyword evidence="1" id="KW-0472">Membrane</keyword>
<dbReference type="PANTHER" id="PTHR36833">
    <property type="entry name" value="SLR0610 PROTEIN-RELATED"/>
    <property type="match status" value="1"/>
</dbReference>
<reference evidence="2" key="1">
    <citation type="submission" date="2021-04" db="EMBL/GenBank/DDBJ databases">
        <title>Genome based classification of Actinospica acidithermotolerans sp. nov., an actinobacterium isolated from an Indonesian hot spring.</title>
        <authorList>
            <person name="Kusuma A.B."/>
            <person name="Putra K.E."/>
            <person name="Nafisah S."/>
            <person name="Loh J."/>
            <person name="Nouioui I."/>
            <person name="Goodfellow M."/>
        </authorList>
    </citation>
    <scope>NUCLEOTIDE SEQUENCE</scope>
    <source>
        <strain evidence="2">DSM 45618</strain>
    </source>
</reference>
<evidence type="ECO:0000256" key="1">
    <source>
        <dbReference type="SAM" id="Phobius"/>
    </source>
</evidence>
<feature type="transmembrane region" description="Helical" evidence="1">
    <location>
        <begin position="252"/>
        <end position="272"/>
    </location>
</feature>
<protein>
    <submittedName>
        <fullName evidence="2">ABC-2 family transporter protein</fullName>
    </submittedName>
</protein>
<dbReference type="InterPro" id="IPR010390">
    <property type="entry name" value="ABC-2_transporter-like"/>
</dbReference>
<accession>A0A8J8BBY0</accession>
<dbReference type="Proteomes" id="UP000677913">
    <property type="component" value="Unassembled WGS sequence"/>
</dbReference>
<feature type="transmembrane region" description="Helical" evidence="1">
    <location>
        <begin position="166"/>
        <end position="191"/>
    </location>
</feature>
<comment type="caution">
    <text evidence="2">The sequence shown here is derived from an EMBL/GenBank/DDBJ whole genome shotgun (WGS) entry which is preliminary data.</text>
</comment>
<name>A0A8J8BBY0_9ACTN</name>
<organism evidence="2 3">
    <name type="scientific">Actinocrinis puniceicyclus</name>
    <dbReference type="NCBI Taxonomy" id="977794"/>
    <lineage>
        <taxon>Bacteria</taxon>
        <taxon>Bacillati</taxon>
        <taxon>Actinomycetota</taxon>
        <taxon>Actinomycetes</taxon>
        <taxon>Catenulisporales</taxon>
        <taxon>Actinospicaceae</taxon>
        <taxon>Actinocrinis</taxon>
    </lineage>
</organism>
<dbReference type="PANTHER" id="PTHR36833:SF1">
    <property type="entry name" value="INTEGRAL MEMBRANE TRANSPORT PROTEIN"/>
    <property type="match status" value="1"/>
</dbReference>
<dbReference type="EMBL" id="JAGSXH010000017">
    <property type="protein sequence ID" value="MBS2962935.1"/>
    <property type="molecule type" value="Genomic_DNA"/>
</dbReference>
<evidence type="ECO:0000313" key="2">
    <source>
        <dbReference type="EMBL" id="MBS2962935.1"/>
    </source>
</evidence>